<dbReference type="InterPro" id="IPR016639">
    <property type="entry name" value="GST_Omega/GSH"/>
</dbReference>
<dbReference type="Gene3D" id="1.20.1050.10">
    <property type="match status" value="1"/>
</dbReference>
<protein>
    <submittedName>
        <fullName evidence="3">Ecm4p</fullName>
    </submittedName>
</protein>
<dbReference type="RefSeq" id="XP_003009128.1">
    <property type="nucleotide sequence ID" value="XM_003009082.1"/>
</dbReference>
<dbReference type="InterPro" id="IPR036249">
    <property type="entry name" value="Thioredoxin-like_sf"/>
</dbReference>
<dbReference type="HOGENOM" id="CLU_037263_0_0_1"/>
<dbReference type="CDD" id="cd03190">
    <property type="entry name" value="GST_C_Omega_like"/>
    <property type="match status" value="1"/>
</dbReference>
<evidence type="ECO:0000313" key="3">
    <source>
        <dbReference type="EMBL" id="EEY14702.1"/>
    </source>
</evidence>
<reference evidence="4" key="1">
    <citation type="journal article" date="2011" name="PLoS Pathog.">
        <title>Comparative genomics yields insights into niche adaptation of plant vascular wilt pathogens.</title>
        <authorList>
            <person name="Klosterman S.J."/>
            <person name="Subbarao K.V."/>
            <person name="Kang S."/>
            <person name="Veronese P."/>
            <person name="Gold S.E."/>
            <person name="Thomma B.P.H.J."/>
            <person name="Chen Z."/>
            <person name="Henrissat B."/>
            <person name="Lee Y.-H."/>
            <person name="Park J."/>
            <person name="Garcia-Pedrajas M.D."/>
            <person name="Barbara D.J."/>
            <person name="Anchieta A."/>
            <person name="de Jonge R."/>
            <person name="Santhanam P."/>
            <person name="Maruthachalam K."/>
            <person name="Atallah Z."/>
            <person name="Amyotte S.G."/>
            <person name="Paz Z."/>
            <person name="Inderbitzin P."/>
            <person name="Hayes R.J."/>
            <person name="Heiman D.I."/>
            <person name="Young S."/>
            <person name="Zeng Q."/>
            <person name="Engels R."/>
            <person name="Galagan J."/>
            <person name="Cuomo C.A."/>
            <person name="Dobinson K.F."/>
            <person name="Ma L.-J."/>
        </authorList>
    </citation>
    <scope>NUCLEOTIDE SEQUENCE [LARGE SCALE GENOMIC DNA]</scope>
    <source>
        <strain evidence="4">VaMs.102 / ATCC MYA-4576 / FGSC 10136</strain>
    </source>
</reference>
<accession>C9S7B7</accession>
<dbReference type="AlphaFoldDB" id="C9S7B7"/>
<evidence type="ECO:0000259" key="2">
    <source>
        <dbReference type="Pfam" id="PF13409"/>
    </source>
</evidence>
<dbReference type="Proteomes" id="UP000008698">
    <property type="component" value="Unassembled WGS sequence"/>
</dbReference>
<dbReference type="EMBL" id="DS985214">
    <property type="protein sequence ID" value="EEY14702.1"/>
    <property type="molecule type" value="Genomic_DNA"/>
</dbReference>
<feature type="region of interest" description="Disordered" evidence="1">
    <location>
        <begin position="38"/>
        <end position="72"/>
    </location>
</feature>
<dbReference type="OrthoDB" id="2309723at2759"/>
<evidence type="ECO:0000313" key="4">
    <source>
        <dbReference type="Proteomes" id="UP000008698"/>
    </source>
</evidence>
<gene>
    <name evidence="3" type="ORF">VDBG_00810</name>
</gene>
<organism evidence="4">
    <name type="scientific">Verticillium alfalfae (strain VaMs.102 / ATCC MYA-4576 / FGSC 10136)</name>
    <name type="common">Verticillium wilt of alfalfa</name>
    <name type="synonym">Verticillium albo-atrum</name>
    <dbReference type="NCBI Taxonomy" id="526221"/>
    <lineage>
        <taxon>Eukaryota</taxon>
        <taxon>Fungi</taxon>
        <taxon>Dikarya</taxon>
        <taxon>Ascomycota</taxon>
        <taxon>Pezizomycotina</taxon>
        <taxon>Sordariomycetes</taxon>
        <taxon>Hypocreomycetidae</taxon>
        <taxon>Glomerellales</taxon>
        <taxon>Plectosphaerellaceae</taxon>
        <taxon>Verticillium</taxon>
    </lineage>
</organism>
<keyword evidence="4" id="KW-1185">Reference proteome</keyword>
<dbReference type="Pfam" id="PF13410">
    <property type="entry name" value="GST_C_2"/>
    <property type="match status" value="1"/>
</dbReference>
<sequence length="427" mass="48821">MKTHILARSVRPTLLHLKQSTKSVALLHFSTRSPATTTSITPRYSSTIPNAHQQTRTMSSTSSAPAKGGITSWVKPGDTSGEFKRQVSSFRSWISRDAGAEFPPEKGRYHIYASYACPWAHRTLITRRLKGLDDVISFSVVHWHLGEKGWRFVEKGEDVPGDNVVPDPVDGHGAFTHLRDLYFESEKDYQGRFTVPVLYDKKTKRIVSKESSEISCILSTEGRPFHSLPEPGVLHRRKKREKVGAQPTFSRSSRRNVAPFHPLQSTSPRRSTRPTKDLRQNQQFVLHPLRHDAGCLRAQCRSLFEALDRAEAHLAAKKEGDGPYWLGNELTEVDIRLFVTLIRFDPVYVQHFKCNIRDIRSGYPRLHAWMRNLYWNEPAFKDTTQFEHIKWHYTKSHTQINPYSITPVGPLPDVLPLDDEVPAAKKQ</sequence>
<dbReference type="STRING" id="526221.C9S7B7"/>
<feature type="compositionally biased region" description="Polar residues" evidence="1">
    <location>
        <begin position="38"/>
        <end position="64"/>
    </location>
</feature>
<feature type="domain" description="GST N-terminal" evidence="2">
    <location>
        <begin position="116"/>
        <end position="218"/>
    </location>
</feature>
<dbReference type="eggNOG" id="KOG2903">
    <property type="taxonomic scope" value="Eukaryota"/>
</dbReference>
<name>C9S7B7_VERA1</name>
<dbReference type="Pfam" id="PF13409">
    <property type="entry name" value="GST_N_2"/>
    <property type="match status" value="1"/>
</dbReference>
<dbReference type="InterPro" id="IPR036282">
    <property type="entry name" value="Glutathione-S-Trfase_C_sf"/>
</dbReference>
<dbReference type="PANTHER" id="PTHR32419:SF6">
    <property type="entry name" value="GLUTATHIONE S-TRANSFERASE OMEGA-LIKE 1-RELATED"/>
    <property type="match status" value="1"/>
</dbReference>
<dbReference type="OMA" id="PWANRAI"/>
<dbReference type="SUPFAM" id="SSF52833">
    <property type="entry name" value="Thioredoxin-like"/>
    <property type="match status" value="1"/>
</dbReference>
<dbReference type="InterPro" id="IPR047047">
    <property type="entry name" value="GST_Omega-like_C"/>
</dbReference>
<dbReference type="SUPFAM" id="SSF47616">
    <property type="entry name" value="GST C-terminal domain-like"/>
    <property type="match status" value="1"/>
</dbReference>
<evidence type="ECO:0000256" key="1">
    <source>
        <dbReference type="SAM" id="MobiDB-lite"/>
    </source>
</evidence>
<dbReference type="KEGG" id="val:VDBG_00810"/>
<feature type="region of interest" description="Disordered" evidence="1">
    <location>
        <begin position="228"/>
        <end position="277"/>
    </location>
</feature>
<dbReference type="PANTHER" id="PTHR32419">
    <property type="entry name" value="GLUTATHIONYL-HYDROQUINONE REDUCTASE"/>
    <property type="match status" value="1"/>
</dbReference>
<proteinExistence type="predicted"/>
<dbReference type="Gene3D" id="3.40.30.10">
    <property type="entry name" value="Glutaredoxin"/>
    <property type="match status" value="1"/>
</dbReference>
<dbReference type="GO" id="GO:0004364">
    <property type="term" value="F:glutathione transferase activity"/>
    <property type="evidence" value="ECO:0007669"/>
    <property type="project" value="InterPro"/>
</dbReference>
<dbReference type="GeneID" id="9530702"/>
<dbReference type="GO" id="GO:0005737">
    <property type="term" value="C:cytoplasm"/>
    <property type="evidence" value="ECO:0007669"/>
    <property type="project" value="TreeGrafter"/>
</dbReference>
<dbReference type="InterPro" id="IPR004045">
    <property type="entry name" value="Glutathione_S-Trfase_N"/>
</dbReference>